<accession>A0ABW5X1T9</accession>
<name>A0ABW5X1T9_9FLAO</name>
<organism evidence="5 6">
    <name type="scientific">Christiangramia antarctica</name>
    <dbReference type="NCBI Taxonomy" id="2058158"/>
    <lineage>
        <taxon>Bacteria</taxon>
        <taxon>Pseudomonadati</taxon>
        <taxon>Bacteroidota</taxon>
        <taxon>Flavobacteriia</taxon>
        <taxon>Flavobacteriales</taxon>
        <taxon>Flavobacteriaceae</taxon>
        <taxon>Christiangramia</taxon>
    </lineage>
</organism>
<dbReference type="Proteomes" id="UP001597438">
    <property type="component" value="Unassembled WGS sequence"/>
</dbReference>
<dbReference type="EMBL" id="JBHUOJ010000001">
    <property type="protein sequence ID" value="MFD2831654.1"/>
    <property type="molecule type" value="Genomic_DNA"/>
</dbReference>
<dbReference type="InterPro" id="IPR018197">
    <property type="entry name" value="Glycerate_kinase_RE-like"/>
</dbReference>
<dbReference type="NCBIfam" id="TIGR00045">
    <property type="entry name" value="glycerate kinase"/>
    <property type="match status" value="1"/>
</dbReference>
<comment type="caution">
    <text evidence="5">The sequence shown here is derived from an EMBL/GenBank/DDBJ whole genome shotgun (WGS) entry which is preliminary data.</text>
</comment>
<evidence type="ECO:0000256" key="4">
    <source>
        <dbReference type="PIRNR" id="PIRNR006078"/>
    </source>
</evidence>
<dbReference type="PANTHER" id="PTHR21599:SF0">
    <property type="entry name" value="GLYCERATE KINASE"/>
    <property type="match status" value="1"/>
</dbReference>
<dbReference type="PANTHER" id="PTHR21599">
    <property type="entry name" value="GLYCERATE KINASE"/>
    <property type="match status" value="1"/>
</dbReference>
<reference evidence="6" key="1">
    <citation type="journal article" date="2019" name="Int. J. Syst. Evol. Microbiol.">
        <title>The Global Catalogue of Microorganisms (GCM) 10K type strain sequencing project: providing services to taxonomists for standard genome sequencing and annotation.</title>
        <authorList>
            <consortium name="The Broad Institute Genomics Platform"/>
            <consortium name="The Broad Institute Genome Sequencing Center for Infectious Disease"/>
            <person name="Wu L."/>
            <person name="Ma J."/>
        </authorList>
    </citation>
    <scope>NUCLEOTIDE SEQUENCE [LARGE SCALE GENOMIC DNA]</scope>
    <source>
        <strain evidence="6">KCTC 52925</strain>
    </source>
</reference>
<evidence type="ECO:0000256" key="1">
    <source>
        <dbReference type="ARBA" id="ARBA00006284"/>
    </source>
</evidence>
<comment type="similarity">
    <text evidence="1 4">Belongs to the glycerate kinase type-1 family.</text>
</comment>
<gene>
    <name evidence="5" type="ORF">ACFSYS_00030</name>
</gene>
<dbReference type="InterPro" id="IPR004381">
    <property type="entry name" value="Glycerate_kinase"/>
</dbReference>
<evidence type="ECO:0000313" key="5">
    <source>
        <dbReference type="EMBL" id="MFD2831654.1"/>
    </source>
</evidence>
<evidence type="ECO:0000256" key="3">
    <source>
        <dbReference type="ARBA" id="ARBA00022777"/>
    </source>
</evidence>
<evidence type="ECO:0000313" key="6">
    <source>
        <dbReference type="Proteomes" id="UP001597438"/>
    </source>
</evidence>
<keyword evidence="3 4" id="KW-0418">Kinase</keyword>
<dbReference type="Gene3D" id="3.40.50.10350">
    <property type="entry name" value="Glycerate kinase, domain 1"/>
    <property type="match status" value="1"/>
</dbReference>
<sequence>MKFVIAPDKFKGSLTGFEFCDAVEEGLSMVFPDAEILKMPLADGGDGTIEVVKHYLKGEKIMITANDPLFRPIKASYLYSAESNVAYVEMAEASGLNLLNKQERNCLYTSTFGTGELILDALKKGAKEIIVGVGGSATNDGGMGMASALGYQFLDKNGRELKPIGKNLVEVAKIDTSNVPRKLQEAKIKVACDVSNPFHGMKGAAKVYAAQKGASLEEIESLDKGLRNFSKIIMEKYAIELQKIKGSGAAGGIGGGAIVFLNGKLNSGIEMIKELANFDIAIKNTDWIITGEGKLDEQTLSGKTINGVVKSAKLNNTPVAAFCGSIDLSIEHQQKLGVIYATSIVQGVSNLDQAMKFSFPNLVYTTYNFANFLKFTYKGNYIR</sequence>
<dbReference type="Pfam" id="PF02595">
    <property type="entry name" value="Gly_kinase"/>
    <property type="match status" value="1"/>
</dbReference>
<keyword evidence="2 4" id="KW-0808">Transferase</keyword>
<dbReference type="PIRSF" id="PIRSF006078">
    <property type="entry name" value="GlxK"/>
    <property type="match status" value="1"/>
</dbReference>
<dbReference type="Gene3D" id="3.90.1510.10">
    <property type="entry name" value="Glycerate kinase, domain 2"/>
    <property type="match status" value="1"/>
</dbReference>
<dbReference type="InterPro" id="IPR018193">
    <property type="entry name" value="Glyc_kinase_flavodox-like_fold"/>
</dbReference>
<dbReference type="GO" id="GO:0016301">
    <property type="term" value="F:kinase activity"/>
    <property type="evidence" value="ECO:0007669"/>
    <property type="project" value="UniProtKB-KW"/>
</dbReference>
<keyword evidence="6" id="KW-1185">Reference proteome</keyword>
<dbReference type="RefSeq" id="WP_251741420.1">
    <property type="nucleotide sequence ID" value="NZ_JBHUOJ010000001.1"/>
</dbReference>
<proteinExistence type="inferred from homology"/>
<dbReference type="SUPFAM" id="SSF110738">
    <property type="entry name" value="Glycerate kinase I"/>
    <property type="match status" value="1"/>
</dbReference>
<evidence type="ECO:0000256" key="2">
    <source>
        <dbReference type="ARBA" id="ARBA00022679"/>
    </source>
</evidence>
<protein>
    <submittedName>
        <fullName evidence="5">Glycerate kinase</fullName>
    </submittedName>
</protein>
<dbReference type="InterPro" id="IPR036129">
    <property type="entry name" value="Glycerate_kinase_sf"/>
</dbReference>